<feature type="transmembrane region" description="Helical" evidence="1">
    <location>
        <begin position="153"/>
        <end position="174"/>
    </location>
</feature>
<keyword evidence="1" id="KW-1133">Transmembrane helix</keyword>
<evidence type="ECO:0000313" key="2">
    <source>
        <dbReference type="EMBL" id="SVB42662.1"/>
    </source>
</evidence>
<proteinExistence type="predicted"/>
<dbReference type="EMBL" id="UINC01041421">
    <property type="protein sequence ID" value="SVB42662.1"/>
    <property type="molecule type" value="Genomic_DNA"/>
</dbReference>
<feature type="transmembrane region" description="Helical" evidence="1">
    <location>
        <begin position="180"/>
        <end position="200"/>
    </location>
</feature>
<dbReference type="AlphaFoldDB" id="A0A382DX48"/>
<organism evidence="2">
    <name type="scientific">marine metagenome</name>
    <dbReference type="NCBI Taxonomy" id="408172"/>
    <lineage>
        <taxon>unclassified sequences</taxon>
        <taxon>metagenomes</taxon>
        <taxon>ecological metagenomes</taxon>
    </lineage>
</organism>
<keyword evidence="1" id="KW-0812">Transmembrane</keyword>
<protein>
    <submittedName>
        <fullName evidence="2">Uncharacterized protein</fullName>
    </submittedName>
</protein>
<feature type="transmembrane region" description="Helical" evidence="1">
    <location>
        <begin position="64"/>
        <end position="82"/>
    </location>
</feature>
<accession>A0A382DX48</accession>
<name>A0A382DX48_9ZZZZ</name>
<feature type="transmembrane region" description="Helical" evidence="1">
    <location>
        <begin position="94"/>
        <end position="113"/>
    </location>
</feature>
<sequence>MLAEKYFPKGSTRYRSLSNLFKKLDGFNALNPENWFGVWTMILAGANVSVHIADRWIYWDWSTFSFLILGILVLASIWVSRYPGLLQKVDSVKSGLFILLTGFIFFCLGTIPFGFDSNIILFGLPYFFFFLVAHMTWSLSVDDNNKPVLTKKQMAPMLSTIIVLSLFCAVIGYLNDDPMISTIAAVYSPFPIVALVFPAAVRHFQRARMYSVFIPTMFISVRFPWLLFMVLPLFWILRYYHYFRNGEVKPSFKVDLPSSMDD</sequence>
<gene>
    <name evidence="2" type="ORF">METZ01_LOCUS195516</name>
</gene>
<evidence type="ECO:0000256" key="1">
    <source>
        <dbReference type="SAM" id="Phobius"/>
    </source>
</evidence>
<reference evidence="2" key="1">
    <citation type="submission" date="2018-05" db="EMBL/GenBank/DDBJ databases">
        <authorList>
            <person name="Lanie J.A."/>
            <person name="Ng W.-L."/>
            <person name="Kazmierczak K.M."/>
            <person name="Andrzejewski T.M."/>
            <person name="Davidsen T.M."/>
            <person name="Wayne K.J."/>
            <person name="Tettelin H."/>
            <person name="Glass J.I."/>
            <person name="Rusch D."/>
            <person name="Podicherti R."/>
            <person name="Tsui H.-C.T."/>
            <person name="Winkler M.E."/>
        </authorList>
    </citation>
    <scope>NUCLEOTIDE SEQUENCE</scope>
</reference>
<feature type="transmembrane region" description="Helical" evidence="1">
    <location>
        <begin position="119"/>
        <end position="141"/>
    </location>
</feature>
<feature type="transmembrane region" description="Helical" evidence="1">
    <location>
        <begin position="212"/>
        <end position="237"/>
    </location>
</feature>
<keyword evidence="1" id="KW-0472">Membrane</keyword>